<dbReference type="STRING" id="3775.A0A1Q3D600"/>
<keyword evidence="5 7" id="KW-0472">Membrane</keyword>
<dbReference type="PANTHER" id="PTHR42893">
    <property type="entry name" value="PROTEIN DETOXIFICATION 44, CHLOROPLASTIC-RELATED"/>
    <property type="match status" value="1"/>
</dbReference>
<accession>A0A1Q3D600</accession>
<dbReference type="EMBL" id="BDDD01004556">
    <property type="protein sequence ID" value="GAV87882.1"/>
    <property type="molecule type" value="Genomic_DNA"/>
</dbReference>
<comment type="subcellular location">
    <subcellularLocation>
        <location evidence="1">Membrane</location>
        <topology evidence="1">Multi-pass membrane protein</topology>
    </subcellularLocation>
</comment>
<reference evidence="9" key="1">
    <citation type="submission" date="2016-04" db="EMBL/GenBank/DDBJ databases">
        <title>Cephalotus genome sequencing.</title>
        <authorList>
            <person name="Fukushima K."/>
            <person name="Hasebe M."/>
            <person name="Fang X."/>
        </authorList>
    </citation>
    <scope>NUCLEOTIDE SEQUENCE [LARGE SCALE GENOMIC DNA]</scope>
    <source>
        <strain evidence="9">cv. St1</strain>
    </source>
</reference>
<dbReference type="AlphaFoldDB" id="A0A1Q3D600"/>
<dbReference type="Proteomes" id="UP000187406">
    <property type="component" value="Unassembled WGS sequence"/>
</dbReference>
<feature type="non-terminal residue" evidence="8">
    <location>
        <position position="180"/>
    </location>
</feature>
<comment type="similarity">
    <text evidence="2">Belongs to the multi antimicrobial extrusion (MATE) (TC 2.A.66.1) family.</text>
</comment>
<evidence type="ECO:0000256" key="3">
    <source>
        <dbReference type="ARBA" id="ARBA00022692"/>
    </source>
</evidence>
<keyword evidence="9" id="KW-1185">Reference proteome</keyword>
<dbReference type="Pfam" id="PF01554">
    <property type="entry name" value="MatE"/>
    <property type="match status" value="1"/>
</dbReference>
<evidence type="ECO:0000256" key="7">
    <source>
        <dbReference type="SAM" id="Phobius"/>
    </source>
</evidence>
<feature type="region of interest" description="Disordered" evidence="6">
    <location>
        <begin position="1"/>
        <end position="29"/>
    </location>
</feature>
<evidence type="ECO:0000313" key="8">
    <source>
        <dbReference type="EMBL" id="GAV87882.1"/>
    </source>
</evidence>
<protein>
    <submittedName>
        <fullName evidence="8">MatE domain-containing protein</fullName>
    </submittedName>
</protein>
<feature type="non-terminal residue" evidence="8">
    <location>
        <position position="1"/>
    </location>
</feature>
<keyword evidence="4 7" id="KW-1133">Transmembrane helix</keyword>
<comment type="caution">
    <text evidence="8">The sequence shown here is derived from an EMBL/GenBank/DDBJ whole genome shotgun (WGS) entry which is preliminary data.</text>
</comment>
<dbReference type="GO" id="GO:0042910">
    <property type="term" value="F:xenobiotic transmembrane transporter activity"/>
    <property type="evidence" value="ECO:0007669"/>
    <property type="project" value="InterPro"/>
</dbReference>
<sequence length="180" mass="19590">SEAASENDNALVSMSKKEEEQEEEALEVNKREEMGNQSLWNQMKEIVEFTRPATGLWICGPLMSLIDTAVIGGSSIELVALGPGTILCDGMSFVFMFLSIATSNIIATSIAREDKNEVQHQISILLFVALTCGFLMLLFTKLFGSWALTVFAGAKNVQILPSANTYVQIRGLAWPAVLVG</sequence>
<organism evidence="8 9">
    <name type="scientific">Cephalotus follicularis</name>
    <name type="common">Albany pitcher plant</name>
    <dbReference type="NCBI Taxonomy" id="3775"/>
    <lineage>
        <taxon>Eukaryota</taxon>
        <taxon>Viridiplantae</taxon>
        <taxon>Streptophyta</taxon>
        <taxon>Embryophyta</taxon>
        <taxon>Tracheophyta</taxon>
        <taxon>Spermatophyta</taxon>
        <taxon>Magnoliopsida</taxon>
        <taxon>eudicotyledons</taxon>
        <taxon>Gunneridae</taxon>
        <taxon>Pentapetalae</taxon>
        <taxon>rosids</taxon>
        <taxon>fabids</taxon>
        <taxon>Oxalidales</taxon>
        <taxon>Cephalotaceae</taxon>
        <taxon>Cephalotus</taxon>
    </lineage>
</organism>
<feature type="compositionally biased region" description="Polar residues" evidence="6">
    <location>
        <begin position="1"/>
        <end position="12"/>
    </location>
</feature>
<dbReference type="GO" id="GO:0016020">
    <property type="term" value="C:membrane"/>
    <property type="evidence" value="ECO:0007669"/>
    <property type="project" value="UniProtKB-SubCell"/>
</dbReference>
<evidence type="ECO:0000256" key="2">
    <source>
        <dbReference type="ARBA" id="ARBA00010199"/>
    </source>
</evidence>
<feature type="transmembrane region" description="Helical" evidence="7">
    <location>
        <begin position="122"/>
        <end position="143"/>
    </location>
</feature>
<evidence type="ECO:0000313" key="9">
    <source>
        <dbReference type="Proteomes" id="UP000187406"/>
    </source>
</evidence>
<evidence type="ECO:0000256" key="6">
    <source>
        <dbReference type="SAM" id="MobiDB-lite"/>
    </source>
</evidence>
<dbReference type="OrthoDB" id="423427at2759"/>
<gene>
    <name evidence="8" type="ORF">CFOL_v3_31307</name>
</gene>
<dbReference type="InterPro" id="IPR044644">
    <property type="entry name" value="DinF-like"/>
</dbReference>
<dbReference type="InParanoid" id="A0A1Q3D600"/>
<name>A0A1Q3D600_CEPFO</name>
<dbReference type="PANTHER" id="PTHR42893:SF9">
    <property type="entry name" value="PROTEIN DETOXIFICATION 46, CHLOROPLASTIC"/>
    <property type="match status" value="1"/>
</dbReference>
<evidence type="ECO:0000256" key="1">
    <source>
        <dbReference type="ARBA" id="ARBA00004141"/>
    </source>
</evidence>
<evidence type="ECO:0000256" key="5">
    <source>
        <dbReference type="ARBA" id="ARBA00023136"/>
    </source>
</evidence>
<dbReference type="GO" id="GO:0015297">
    <property type="term" value="F:antiporter activity"/>
    <property type="evidence" value="ECO:0007669"/>
    <property type="project" value="InterPro"/>
</dbReference>
<evidence type="ECO:0000256" key="4">
    <source>
        <dbReference type="ARBA" id="ARBA00022989"/>
    </source>
</evidence>
<keyword evidence="3 7" id="KW-0812">Transmembrane</keyword>
<proteinExistence type="inferred from homology"/>
<dbReference type="InterPro" id="IPR002528">
    <property type="entry name" value="MATE_fam"/>
</dbReference>